<reference evidence="2" key="1">
    <citation type="submission" date="2016-11" db="UniProtKB">
        <authorList>
            <consortium name="WormBaseParasite"/>
        </authorList>
    </citation>
    <scope>IDENTIFICATION</scope>
</reference>
<dbReference type="WBParaSite" id="maker-uti_cns_0002418-snap-gene-0.22-mRNA-1">
    <property type="protein sequence ID" value="maker-uti_cns_0002418-snap-gene-0.22-mRNA-1"/>
    <property type="gene ID" value="maker-uti_cns_0002418-snap-gene-0.22"/>
</dbReference>
<evidence type="ECO:0000313" key="2">
    <source>
        <dbReference type="WBParaSite" id="maker-uti_cns_0002418-snap-gene-0.22-mRNA-1"/>
    </source>
</evidence>
<sequence length="345" mass="38908">DHCANWNAGGRGHALTSASDVQRLDVFGCFCGSCRHGCIRYLADMTTPGEKLNYACAMVARALHEIPSVVPLVVSYDVSCKLKGHFTDDRGIRYNEGVGLTDGESSTWLNKRLALHRKTDATVTKDIALFLSKNYPTTTDFAALAMQLEKELRDTLRKCKKQDSNRTRTITRLHRLACEREFLMRHSLAERGQKLAKRLRMITSISIRKSNRIIRTYNLKVSGTRMLRYEDFCNPESSGFAAIGRVSLSPQMEAVRLYHLSRRVEEEPKLVKAEVRRVTNLLLTVCAQTQSQIDGLANHPATAVLAAKKDGLIHLLNHHFWLFPEERVEFESRTVSEPASASYLG</sequence>
<protein>
    <submittedName>
        <fullName evidence="2">Fusion protein</fullName>
    </submittedName>
</protein>
<dbReference type="Pfam" id="PF18758">
    <property type="entry name" value="KDZ"/>
    <property type="match status" value="1"/>
</dbReference>
<dbReference type="InterPro" id="IPR040521">
    <property type="entry name" value="KDZ"/>
</dbReference>
<organism evidence="1 2">
    <name type="scientific">Macrostomum lignano</name>
    <dbReference type="NCBI Taxonomy" id="282301"/>
    <lineage>
        <taxon>Eukaryota</taxon>
        <taxon>Metazoa</taxon>
        <taxon>Spiralia</taxon>
        <taxon>Lophotrochozoa</taxon>
        <taxon>Platyhelminthes</taxon>
        <taxon>Rhabditophora</taxon>
        <taxon>Macrostomorpha</taxon>
        <taxon>Macrostomida</taxon>
        <taxon>Macrostomidae</taxon>
        <taxon>Macrostomum</taxon>
    </lineage>
</organism>
<evidence type="ECO:0000313" key="1">
    <source>
        <dbReference type="Proteomes" id="UP000095280"/>
    </source>
</evidence>
<name>A0A1I8GM63_9PLAT</name>
<dbReference type="Proteomes" id="UP000095280">
    <property type="component" value="Unplaced"/>
</dbReference>
<dbReference type="AlphaFoldDB" id="A0A1I8GM63"/>
<keyword evidence="1" id="KW-1185">Reference proteome</keyword>
<proteinExistence type="predicted"/>
<accession>A0A1I8GM63</accession>